<keyword evidence="1" id="KW-1133">Transmembrane helix</keyword>
<sequence length="57" mass="5827">SVTSVIPVQVVRLAIIAQFIGVSRPTVSPTMSLVTGMATGSVANTVIAITLVFGLLE</sequence>
<evidence type="ECO:0000313" key="3">
    <source>
        <dbReference type="Proteomes" id="UP000324800"/>
    </source>
</evidence>
<gene>
    <name evidence="2" type="ORF">EZS28_056533</name>
</gene>
<feature type="transmembrane region" description="Helical" evidence="1">
    <location>
        <begin position="33"/>
        <end position="56"/>
    </location>
</feature>
<accession>A0A5J4PLJ0</accession>
<evidence type="ECO:0000313" key="2">
    <source>
        <dbReference type="EMBL" id="KAA6309323.1"/>
    </source>
</evidence>
<dbReference type="Proteomes" id="UP000324800">
    <property type="component" value="Unassembled WGS sequence"/>
</dbReference>
<name>A0A5J4PLJ0_9EUKA</name>
<organism evidence="2 3">
    <name type="scientific">Streblomastix strix</name>
    <dbReference type="NCBI Taxonomy" id="222440"/>
    <lineage>
        <taxon>Eukaryota</taxon>
        <taxon>Metamonada</taxon>
        <taxon>Preaxostyla</taxon>
        <taxon>Oxymonadida</taxon>
        <taxon>Streblomastigidae</taxon>
        <taxon>Streblomastix</taxon>
    </lineage>
</organism>
<evidence type="ECO:0000256" key="1">
    <source>
        <dbReference type="SAM" id="Phobius"/>
    </source>
</evidence>
<dbReference type="AlphaFoldDB" id="A0A5J4PLJ0"/>
<protein>
    <submittedName>
        <fullName evidence="2">Uncharacterized protein</fullName>
    </submittedName>
</protein>
<dbReference type="EMBL" id="SNRW01050348">
    <property type="protein sequence ID" value="KAA6309323.1"/>
    <property type="molecule type" value="Genomic_DNA"/>
</dbReference>
<feature type="non-terminal residue" evidence="2">
    <location>
        <position position="1"/>
    </location>
</feature>
<proteinExistence type="predicted"/>
<comment type="caution">
    <text evidence="2">The sequence shown here is derived from an EMBL/GenBank/DDBJ whole genome shotgun (WGS) entry which is preliminary data.</text>
</comment>
<reference evidence="2 3" key="1">
    <citation type="submission" date="2019-03" db="EMBL/GenBank/DDBJ databases">
        <title>Single cell metagenomics reveals metabolic interactions within the superorganism composed of flagellate Streblomastix strix and complex community of Bacteroidetes bacteria on its surface.</title>
        <authorList>
            <person name="Treitli S.C."/>
            <person name="Kolisko M."/>
            <person name="Husnik F."/>
            <person name="Keeling P."/>
            <person name="Hampl V."/>
        </authorList>
    </citation>
    <scope>NUCLEOTIDE SEQUENCE [LARGE SCALE GENOMIC DNA]</scope>
    <source>
        <strain evidence="2">ST1C</strain>
    </source>
</reference>
<keyword evidence="1" id="KW-0812">Transmembrane</keyword>
<keyword evidence="1" id="KW-0472">Membrane</keyword>